<gene>
    <name evidence="2" type="ORF">Aru02nite_16890</name>
</gene>
<reference evidence="2" key="1">
    <citation type="submission" date="2021-01" db="EMBL/GenBank/DDBJ databases">
        <title>Whole genome shotgun sequence of Actinocatenispora rupis NBRC 107355.</title>
        <authorList>
            <person name="Komaki H."/>
            <person name="Tamura T."/>
        </authorList>
    </citation>
    <scope>NUCLEOTIDE SEQUENCE</scope>
    <source>
        <strain evidence="2">NBRC 107355</strain>
    </source>
</reference>
<dbReference type="Pfam" id="PF13472">
    <property type="entry name" value="Lipase_GDSL_2"/>
    <property type="match status" value="1"/>
</dbReference>
<dbReference type="EMBL" id="BOMB01000010">
    <property type="protein sequence ID" value="GID10800.1"/>
    <property type="molecule type" value="Genomic_DNA"/>
</dbReference>
<dbReference type="CDD" id="cd01834">
    <property type="entry name" value="SGNH_hydrolase_like_2"/>
    <property type="match status" value="1"/>
</dbReference>
<dbReference type="PANTHER" id="PTHR30383:SF5">
    <property type="entry name" value="SGNH HYDROLASE-TYPE ESTERASE DOMAIN-CONTAINING PROTEIN"/>
    <property type="match status" value="1"/>
</dbReference>
<dbReference type="InterPro" id="IPR013830">
    <property type="entry name" value="SGNH_hydro"/>
</dbReference>
<dbReference type="InterPro" id="IPR036514">
    <property type="entry name" value="SGNH_hydro_sf"/>
</dbReference>
<comment type="caution">
    <text evidence="2">The sequence shown here is derived from an EMBL/GenBank/DDBJ whole genome shotgun (WGS) entry which is preliminary data.</text>
</comment>
<accession>A0A8J3IXY5</accession>
<proteinExistence type="predicted"/>
<evidence type="ECO:0000259" key="1">
    <source>
        <dbReference type="Pfam" id="PF13472"/>
    </source>
</evidence>
<dbReference type="AlphaFoldDB" id="A0A8J3IXY5"/>
<dbReference type="InterPro" id="IPR051532">
    <property type="entry name" value="Ester_Hydrolysis_Enzymes"/>
</dbReference>
<dbReference type="Gene3D" id="3.40.50.1110">
    <property type="entry name" value="SGNH hydrolase"/>
    <property type="match status" value="1"/>
</dbReference>
<organism evidence="2 3">
    <name type="scientific">Actinocatenispora rupis</name>
    <dbReference type="NCBI Taxonomy" id="519421"/>
    <lineage>
        <taxon>Bacteria</taxon>
        <taxon>Bacillati</taxon>
        <taxon>Actinomycetota</taxon>
        <taxon>Actinomycetes</taxon>
        <taxon>Micromonosporales</taxon>
        <taxon>Micromonosporaceae</taxon>
        <taxon>Actinocatenispora</taxon>
    </lineage>
</organism>
<dbReference type="SUPFAM" id="SSF52266">
    <property type="entry name" value="SGNH hydrolase"/>
    <property type="match status" value="1"/>
</dbReference>
<sequence>MLTAGSRVLFTGDSITDAARDRANERHLGGGYAMIAAALHRARHPERGVTFGNRGISGRRVRDLRAAWDEETVAPRPDVVSVLIGVNDTMRRYRRGEPTTVEEFERDYRDIVGRAAEFAGTVVLVEPFLTPVSEEQRAWRDDLDPKIAVVHKVAADHATLLVRADTLFTARAATTGPEYWCPDGVHPTPAGHALLAEEWLRVVEYDG</sequence>
<dbReference type="GO" id="GO:0004622">
    <property type="term" value="F:phosphatidylcholine lysophospholipase activity"/>
    <property type="evidence" value="ECO:0007669"/>
    <property type="project" value="TreeGrafter"/>
</dbReference>
<feature type="domain" description="SGNH hydrolase-type esterase" evidence="1">
    <location>
        <begin position="10"/>
        <end position="194"/>
    </location>
</feature>
<dbReference type="Proteomes" id="UP000612808">
    <property type="component" value="Unassembled WGS sequence"/>
</dbReference>
<name>A0A8J3IXY5_9ACTN</name>
<protein>
    <submittedName>
        <fullName evidence="2">Lipase</fullName>
    </submittedName>
</protein>
<keyword evidence="3" id="KW-1185">Reference proteome</keyword>
<evidence type="ECO:0000313" key="3">
    <source>
        <dbReference type="Proteomes" id="UP000612808"/>
    </source>
</evidence>
<dbReference type="PANTHER" id="PTHR30383">
    <property type="entry name" value="THIOESTERASE 1/PROTEASE 1/LYSOPHOSPHOLIPASE L1"/>
    <property type="match status" value="1"/>
</dbReference>
<evidence type="ECO:0000313" key="2">
    <source>
        <dbReference type="EMBL" id="GID10800.1"/>
    </source>
</evidence>